<proteinExistence type="inferred from homology"/>
<evidence type="ECO:0000256" key="1">
    <source>
        <dbReference type="ARBA" id="ARBA00000822"/>
    </source>
</evidence>
<dbReference type="Gene3D" id="3.10.50.10">
    <property type="match status" value="1"/>
</dbReference>
<dbReference type="SUPFAM" id="SSF51445">
    <property type="entry name" value="(Trans)glycosidases"/>
    <property type="match status" value="1"/>
</dbReference>
<evidence type="ECO:0000256" key="8">
    <source>
        <dbReference type="RuleBase" id="RU004453"/>
    </source>
</evidence>
<evidence type="ECO:0000259" key="9">
    <source>
        <dbReference type="PROSITE" id="PS51910"/>
    </source>
</evidence>
<evidence type="ECO:0000256" key="5">
    <source>
        <dbReference type="ARBA" id="ARBA00023295"/>
    </source>
</evidence>
<keyword evidence="6" id="KW-0624">Polysaccharide degradation</keyword>
<feature type="domain" description="GH18" evidence="9">
    <location>
        <begin position="1"/>
        <end position="339"/>
    </location>
</feature>
<comment type="caution">
    <text evidence="10">The sequence shown here is derived from an EMBL/GenBank/DDBJ whole genome shotgun (WGS) entry which is preliminary data.</text>
</comment>
<name>A0ABS5ZK30_9GAMM</name>
<evidence type="ECO:0000256" key="7">
    <source>
        <dbReference type="RuleBase" id="RU000489"/>
    </source>
</evidence>
<dbReference type="InterPro" id="IPR017853">
    <property type="entry name" value="GH"/>
</dbReference>
<comment type="catalytic activity">
    <reaction evidence="1">
        <text>Random endo-hydrolysis of N-acetyl-beta-D-glucosaminide (1-&gt;4)-beta-linkages in chitin and chitodextrins.</text>
        <dbReference type="EC" id="3.2.1.14"/>
    </reaction>
</comment>
<evidence type="ECO:0000313" key="10">
    <source>
        <dbReference type="EMBL" id="MBU2714431.1"/>
    </source>
</evidence>
<dbReference type="Pfam" id="PF00704">
    <property type="entry name" value="Glyco_hydro_18"/>
    <property type="match status" value="1"/>
</dbReference>
<organism evidence="10 11">
    <name type="scientific">Zooshikella harenae</name>
    <dbReference type="NCBI Taxonomy" id="2827238"/>
    <lineage>
        <taxon>Bacteria</taxon>
        <taxon>Pseudomonadati</taxon>
        <taxon>Pseudomonadota</taxon>
        <taxon>Gammaproteobacteria</taxon>
        <taxon>Oceanospirillales</taxon>
        <taxon>Zooshikellaceae</taxon>
        <taxon>Zooshikella</taxon>
    </lineage>
</organism>
<dbReference type="PROSITE" id="PS01095">
    <property type="entry name" value="GH18_1"/>
    <property type="match status" value="1"/>
</dbReference>
<reference evidence="10 11" key="1">
    <citation type="submission" date="2021-04" db="EMBL/GenBank/DDBJ databases">
        <authorList>
            <person name="Pira H."/>
            <person name="Risdian C."/>
            <person name="Wink J."/>
        </authorList>
    </citation>
    <scope>NUCLEOTIDE SEQUENCE [LARGE SCALE GENOMIC DNA]</scope>
    <source>
        <strain evidence="10 11">WH53</strain>
    </source>
</reference>
<dbReference type="InterPro" id="IPR001223">
    <property type="entry name" value="Glyco_hydro18_cat"/>
</dbReference>
<evidence type="ECO:0000256" key="4">
    <source>
        <dbReference type="ARBA" id="ARBA00023024"/>
    </source>
</evidence>
<dbReference type="EC" id="3.2.1.14" evidence="2"/>
<dbReference type="GO" id="GO:0016787">
    <property type="term" value="F:hydrolase activity"/>
    <property type="evidence" value="ECO:0007669"/>
    <property type="project" value="UniProtKB-KW"/>
</dbReference>
<dbReference type="RefSeq" id="WP_215822680.1">
    <property type="nucleotide sequence ID" value="NZ_JAGSOY010000276.1"/>
</dbReference>
<evidence type="ECO:0000256" key="2">
    <source>
        <dbReference type="ARBA" id="ARBA00012729"/>
    </source>
</evidence>
<dbReference type="SMART" id="SM00636">
    <property type="entry name" value="Glyco_18"/>
    <property type="match status" value="1"/>
</dbReference>
<keyword evidence="3 7" id="KW-0378">Hydrolase</keyword>
<dbReference type="Proteomes" id="UP000690515">
    <property type="component" value="Unassembled WGS sequence"/>
</dbReference>
<dbReference type="CDD" id="cd06548">
    <property type="entry name" value="GH18_chitinase"/>
    <property type="match status" value="1"/>
</dbReference>
<protein>
    <recommendedName>
        <fullName evidence="2">chitinase</fullName>
        <ecNumber evidence="2">3.2.1.14</ecNumber>
    </recommendedName>
</protein>
<accession>A0ABS5ZK30</accession>
<feature type="non-terminal residue" evidence="10">
    <location>
        <position position="346"/>
    </location>
</feature>
<sequence>TIHDRFAALEKSYPGDKWDDPIRGNFGQLIKLKKANPHLTVLPSIGGWTLSDPFYYLAKDTQKRATFVKSAVEFLKQYPFFDGLDIDWEFPGVPGANSKLGSPEDKAAFTALMRDLRQALDALSQETGKKYQLTAATSAGPEKIDNINYAEVSSYVDYIFAMTYDFYGAWDSTLGHHSGLYAASHEKIPEFNAHDAVQNLTQAGLPGNKLVLGAAMYGRGWTSIKDGQENNPWEGSHGKPIKGSWQPGVIDYKHIVSKYLGGSNGQGTNGFKYFYDDTAQAPYLWNATKGELITYDNPRSVKAKAQYVTANSLAGVFSWEIDADNGDILKAIHDGLGNKPGDNPKP</sequence>
<dbReference type="InterPro" id="IPR050314">
    <property type="entry name" value="Glycosyl_Hydrlase_18"/>
</dbReference>
<dbReference type="PANTHER" id="PTHR11177:SF317">
    <property type="entry name" value="CHITINASE 12-RELATED"/>
    <property type="match status" value="1"/>
</dbReference>
<dbReference type="Gene3D" id="3.20.20.80">
    <property type="entry name" value="Glycosidases"/>
    <property type="match status" value="1"/>
</dbReference>
<evidence type="ECO:0000256" key="6">
    <source>
        <dbReference type="ARBA" id="ARBA00023326"/>
    </source>
</evidence>
<keyword evidence="5 7" id="KW-0326">Glycosidase</keyword>
<dbReference type="PANTHER" id="PTHR11177">
    <property type="entry name" value="CHITINASE"/>
    <property type="match status" value="1"/>
</dbReference>
<evidence type="ECO:0000256" key="3">
    <source>
        <dbReference type="ARBA" id="ARBA00022801"/>
    </source>
</evidence>
<gene>
    <name evidence="10" type="ORF">KCG35_25605</name>
</gene>
<dbReference type="InterPro" id="IPR029070">
    <property type="entry name" value="Chitinase_insertion_sf"/>
</dbReference>
<comment type="similarity">
    <text evidence="8">Belongs to the glycosyl hydrolase 18 family.</text>
</comment>
<keyword evidence="4" id="KW-0146">Chitin degradation</keyword>
<evidence type="ECO:0000313" key="11">
    <source>
        <dbReference type="Proteomes" id="UP000690515"/>
    </source>
</evidence>
<dbReference type="EMBL" id="JAGSOY010000276">
    <property type="protein sequence ID" value="MBU2714431.1"/>
    <property type="molecule type" value="Genomic_DNA"/>
</dbReference>
<keyword evidence="6" id="KW-0119">Carbohydrate metabolism</keyword>
<dbReference type="InterPro" id="IPR001579">
    <property type="entry name" value="Glyco_hydro_18_chit_AS"/>
</dbReference>
<dbReference type="PROSITE" id="PS51910">
    <property type="entry name" value="GH18_2"/>
    <property type="match status" value="1"/>
</dbReference>
<dbReference type="InterPro" id="IPR011583">
    <property type="entry name" value="Chitinase_II/V-like_cat"/>
</dbReference>
<keyword evidence="11" id="KW-1185">Reference proteome</keyword>
<dbReference type="SUPFAM" id="SSF54556">
    <property type="entry name" value="Chitinase insertion domain"/>
    <property type="match status" value="1"/>
</dbReference>
<feature type="non-terminal residue" evidence="10">
    <location>
        <position position="1"/>
    </location>
</feature>